<accession>A0A9W9AYS5</accession>
<dbReference type="AlphaFoldDB" id="A0A9W9AYS5"/>
<feature type="region of interest" description="Disordered" evidence="1">
    <location>
        <begin position="170"/>
        <end position="243"/>
    </location>
</feature>
<dbReference type="Proteomes" id="UP001150238">
    <property type="component" value="Unassembled WGS sequence"/>
</dbReference>
<dbReference type="EMBL" id="JANVFS010000005">
    <property type="protein sequence ID" value="KAJ4492139.1"/>
    <property type="molecule type" value="Genomic_DNA"/>
</dbReference>
<reference evidence="2" key="1">
    <citation type="submission" date="2022-08" db="EMBL/GenBank/DDBJ databases">
        <authorList>
            <consortium name="DOE Joint Genome Institute"/>
            <person name="Min B."/>
            <person name="Riley R."/>
            <person name="Sierra-Patev S."/>
            <person name="Naranjo-Ortiz M."/>
            <person name="Looney B."/>
            <person name="Konkel Z."/>
            <person name="Slot J.C."/>
            <person name="Sakamoto Y."/>
            <person name="Steenwyk J.L."/>
            <person name="Rokas A."/>
            <person name="Carro J."/>
            <person name="Camarero S."/>
            <person name="Ferreira P."/>
            <person name="Molpeceres G."/>
            <person name="Ruiz-Duenas F.J."/>
            <person name="Serrano A."/>
            <person name="Henrissat B."/>
            <person name="Drula E."/>
            <person name="Hughes K.W."/>
            <person name="Mata J.L."/>
            <person name="Ishikawa N.K."/>
            <person name="Vargas-Isla R."/>
            <person name="Ushijima S."/>
            <person name="Smith C.A."/>
            <person name="Ahrendt S."/>
            <person name="Andreopoulos W."/>
            <person name="He G."/>
            <person name="Labutti K."/>
            <person name="Lipzen A."/>
            <person name="Ng V."/>
            <person name="Sandor L."/>
            <person name="Barry K."/>
            <person name="Martinez A.T."/>
            <person name="Xiao Y."/>
            <person name="Gibbons J.G."/>
            <person name="Terashima K."/>
            <person name="Hibbett D.S."/>
            <person name="Grigoriev I.V."/>
        </authorList>
    </citation>
    <scope>NUCLEOTIDE SEQUENCE</scope>
    <source>
        <strain evidence="2">Sp2 HRB7682 ss15</strain>
    </source>
</reference>
<sequence>MFHAYTSQSNTFHINVRLDQGVKVCAEGDISMISVLGYHPQGIKAGPQSTQNFHTFVHPAFTNWTPGLSPSHGAHLSHGSASNAGAPGIIILPSVTNGTQDSSNLVVPGSIPGPQTLSDASLGQADNPRPDALVPPQNGFTASGPQHFTFQQQYGYMGTLSNDKSPVVKKVKGEDGHARRQPLPSGSRTDSFERVAGSSSNKRKATDNLVVVSNSSNAPVAPSGSYPRPHISLPPSNHPVASSSNIRLAPPGSYSQLPSKNHLLAGSSNAHLTTSYPQMCQPVISTRSEI</sequence>
<reference evidence="2" key="2">
    <citation type="journal article" date="2023" name="Proc. Natl. Acad. Sci. U.S.A.">
        <title>A global phylogenomic analysis of the shiitake genus Lentinula.</title>
        <authorList>
            <person name="Sierra-Patev S."/>
            <person name="Min B."/>
            <person name="Naranjo-Ortiz M."/>
            <person name="Looney B."/>
            <person name="Konkel Z."/>
            <person name="Slot J.C."/>
            <person name="Sakamoto Y."/>
            <person name="Steenwyk J.L."/>
            <person name="Rokas A."/>
            <person name="Carro J."/>
            <person name="Camarero S."/>
            <person name="Ferreira P."/>
            <person name="Molpeceres G."/>
            <person name="Ruiz-Duenas F.J."/>
            <person name="Serrano A."/>
            <person name="Henrissat B."/>
            <person name="Drula E."/>
            <person name="Hughes K.W."/>
            <person name="Mata J.L."/>
            <person name="Ishikawa N.K."/>
            <person name="Vargas-Isla R."/>
            <person name="Ushijima S."/>
            <person name="Smith C.A."/>
            <person name="Donoghue J."/>
            <person name="Ahrendt S."/>
            <person name="Andreopoulos W."/>
            <person name="He G."/>
            <person name="LaButti K."/>
            <person name="Lipzen A."/>
            <person name="Ng V."/>
            <person name="Riley R."/>
            <person name="Sandor L."/>
            <person name="Barry K."/>
            <person name="Martinez A.T."/>
            <person name="Xiao Y."/>
            <person name="Gibbons J.G."/>
            <person name="Terashima K."/>
            <person name="Grigoriev I.V."/>
            <person name="Hibbett D."/>
        </authorList>
    </citation>
    <scope>NUCLEOTIDE SEQUENCE</scope>
    <source>
        <strain evidence="2">Sp2 HRB7682 ss15</strain>
    </source>
</reference>
<feature type="compositionally biased region" description="Low complexity" evidence="1">
    <location>
        <begin position="210"/>
        <end position="223"/>
    </location>
</feature>
<gene>
    <name evidence="2" type="ORF">C8J55DRAFT_556549</name>
</gene>
<evidence type="ECO:0000313" key="3">
    <source>
        <dbReference type="Proteomes" id="UP001150238"/>
    </source>
</evidence>
<protein>
    <submittedName>
        <fullName evidence="2">Uncharacterized protein</fullName>
    </submittedName>
</protein>
<evidence type="ECO:0000256" key="1">
    <source>
        <dbReference type="SAM" id="MobiDB-lite"/>
    </source>
</evidence>
<comment type="caution">
    <text evidence="2">The sequence shown here is derived from an EMBL/GenBank/DDBJ whole genome shotgun (WGS) entry which is preliminary data.</text>
</comment>
<proteinExistence type="predicted"/>
<name>A0A9W9AYS5_9AGAR</name>
<evidence type="ECO:0000313" key="2">
    <source>
        <dbReference type="EMBL" id="KAJ4492139.1"/>
    </source>
</evidence>
<feature type="region of interest" description="Disordered" evidence="1">
    <location>
        <begin position="101"/>
        <end position="134"/>
    </location>
</feature>
<organism evidence="2 3">
    <name type="scientific">Lentinula lateritia</name>
    <dbReference type="NCBI Taxonomy" id="40482"/>
    <lineage>
        <taxon>Eukaryota</taxon>
        <taxon>Fungi</taxon>
        <taxon>Dikarya</taxon>
        <taxon>Basidiomycota</taxon>
        <taxon>Agaricomycotina</taxon>
        <taxon>Agaricomycetes</taxon>
        <taxon>Agaricomycetidae</taxon>
        <taxon>Agaricales</taxon>
        <taxon>Marasmiineae</taxon>
        <taxon>Omphalotaceae</taxon>
        <taxon>Lentinula</taxon>
    </lineage>
</organism>